<gene>
    <name evidence="1" type="ORF">J2Z32_003740</name>
</gene>
<dbReference type="Pfam" id="PF23857">
    <property type="entry name" value="Phage_TAC_19"/>
    <property type="match status" value="1"/>
</dbReference>
<dbReference type="InterPro" id="IPR057006">
    <property type="entry name" value="Phage_TAC_19"/>
</dbReference>
<comment type="caution">
    <text evidence="1">The sequence shown here is derived from an EMBL/GenBank/DDBJ whole genome shotgun (WGS) entry which is preliminary data.</text>
</comment>
<evidence type="ECO:0008006" key="3">
    <source>
        <dbReference type="Google" id="ProtNLM"/>
    </source>
</evidence>
<reference evidence="1 2" key="1">
    <citation type="submission" date="2021-03" db="EMBL/GenBank/DDBJ databases">
        <title>Genomic Encyclopedia of Type Strains, Phase IV (KMG-IV): sequencing the most valuable type-strain genomes for metagenomic binning, comparative biology and taxonomic classification.</title>
        <authorList>
            <person name="Goeker M."/>
        </authorList>
    </citation>
    <scope>NUCLEOTIDE SEQUENCE [LARGE SCALE GENOMIC DNA]</scope>
    <source>
        <strain evidence="1 2">DSM 14349</strain>
    </source>
</reference>
<proteinExistence type="predicted"/>
<dbReference type="NCBIfam" id="NF047360">
    <property type="entry name" value="tail_chap_PVL"/>
    <property type="match status" value="1"/>
</dbReference>
<sequence>MEITLKINGEDKTFTQSFIPARIFRKTIVIQKKLQGEIDETVLDALIDYIVTLFGKQFSVDELYDGLDARRLLDAAIKCVNEVVFGSSDAVGAEEVDPNA</sequence>
<dbReference type="Proteomes" id="UP001519272">
    <property type="component" value="Unassembled WGS sequence"/>
</dbReference>
<evidence type="ECO:0000313" key="1">
    <source>
        <dbReference type="EMBL" id="MBP1907075.1"/>
    </source>
</evidence>
<dbReference type="EMBL" id="JAGGKG010000021">
    <property type="protein sequence ID" value="MBP1907075.1"/>
    <property type="molecule type" value="Genomic_DNA"/>
</dbReference>
<organism evidence="1 2">
    <name type="scientific">Paenibacillus turicensis</name>
    <dbReference type="NCBI Taxonomy" id="160487"/>
    <lineage>
        <taxon>Bacteria</taxon>
        <taxon>Bacillati</taxon>
        <taxon>Bacillota</taxon>
        <taxon>Bacilli</taxon>
        <taxon>Bacillales</taxon>
        <taxon>Paenibacillaceae</taxon>
        <taxon>Paenibacillus</taxon>
    </lineage>
</organism>
<protein>
    <recommendedName>
        <fullName evidence="3">Phage protein</fullName>
    </recommendedName>
</protein>
<name>A0ABS4FX28_9BACL</name>
<evidence type="ECO:0000313" key="2">
    <source>
        <dbReference type="Proteomes" id="UP001519272"/>
    </source>
</evidence>
<keyword evidence="2" id="KW-1185">Reference proteome</keyword>
<dbReference type="RefSeq" id="WP_210090660.1">
    <property type="nucleotide sequence ID" value="NZ_JAGGKG010000021.1"/>
</dbReference>
<accession>A0ABS4FX28</accession>